<evidence type="ECO:0000256" key="1">
    <source>
        <dbReference type="ARBA" id="ARBA00001968"/>
    </source>
</evidence>
<dbReference type="EMBL" id="BAABRT010000003">
    <property type="protein sequence ID" value="GAA5523981.1"/>
    <property type="molecule type" value="Genomic_DNA"/>
</dbReference>
<dbReference type="Proteomes" id="UP001408594">
    <property type="component" value="Unassembled WGS sequence"/>
</dbReference>
<evidence type="ECO:0000313" key="6">
    <source>
        <dbReference type="Proteomes" id="UP001408594"/>
    </source>
</evidence>
<reference evidence="5 6" key="1">
    <citation type="submission" date="2024-02" db="EMBL/GenBank/DDBJ databases">
        <title>Microbulbifer aestuariivivens NBRC 112533.</title>
        <authorList>
            <person name="Ichikawa N."/>
            <person name="Katano-Makiyama Y."/>
            <person name="Hidaka K."/>
        </authorList>
    </citation>
    <scope>NUCLEOTIDE SEQUENCE [LARGE SCALE GENOMIC DNA]</scope>
    <source>
        <strain evidence="5 6">NBRC 112533</strain>
    </source>
</reference>
<sequence>MPNTPADKPLLLASASPRRAQLLAQIGVRYVQRPTAVAEERGPGEAPAVYVARLAREKAAAGLALVSGEGALVPEWSLGSDTVVVAAGQVLEKPRDFDDFATMMSLLSDSEHSVLSAICLTGPQPTLCETVETRVRFRPLEPALIEAYWQTGEPRDKAGGYGIQGLGAALVTSVSGSYTNVVGLPLEALVPMLDNAGIRYWQGEGSP</sequence>
<proteinExistence type="inferred from homology"/>
<gene>
    <name evidence="5" type="primary">yhdE</name>
    <name evidence="5" type="ORF">Maes01_00530</name>
</gene>
<keyword evidence="2 4" id="KW-0378">Hydrolase</keyword>
<feature type="site" description="Important for substrate specificity" evidence="4">
    <location>
        <position position="18"/>
    </location>
</feature>
<evidence type="ECO:0000256" key="3">
    <source>
        <dbReference type="ARBA" id="ARBA00023080"/>
    </source>
</evidence>
<organism evidence="5 6">
    <name type="scientific">Microbulbifer aestuariivivens</name>
    <dbReference type="NCBI Taxonomy" id="1908308"/>
    <lineage>
        <taxon>Bacteria</taxon>
        <taxon>Pseudomonadati</taxon>
        <taxon>Pseudomonadota</taxon>
        <taxon>Gammaproteobacteria</taxon>
        <taxon>Cellvibrionales</taxon>
        <taxon>Microbulbiferaceae</taxon>
        <taxon>Microbulbifer</taxon>
    </lineage>
</organism>
<comment type="subcellular location">
    <subcellularLocation>
        <location evidence="4">Cytoplasm</location>
    </subcellularLocation>
</comment>
<dbReference type="SUPFAM" id="SSF52972">
    <property type="entry name" value="ITPase-like"/>
    <property type="match status" value="1"/>
</dbReference>
<dbReference type="PANTHER" id="PTHR43213:SF5">
    <property type="entry name" value="BIFUNCTIONAL DTTP_UTP PYROPHOSPHATASE_METHYLTRANSFERASE PROTEIN-RELATED"/>
    <property type="match status" value="1"/>
</dbReference>
<dbReference type="PANTHER" id="PTHR43213">
    <property type="entry name" value="BIFUNCTIONAL DTTP/UTP PYROPHOSPHATASE/METHYLTRANSFERASE PROTEIN-RELATED"/>
    <property type="match status" value="1"/>
</dbReference>
<accession>A0ABP9WL98</accession>
<comment type="similarity">
    <text evidence="4">Belongs to the Maf family. YhdE subfamily.</text>
</comment>
<feature type="site" description="Important for substrate specificity" evidence="4">
    <location>
        <position position="164"/>
    </location>
</feature>
<keyword evidence="4" id="KW-0963">Cytoplasm</keyword>
<dbReference type="Gene3D" id="3.90.950.10">
    <property type="match status" value="1"/>
</dbReference>
<keyword evidence="6" id="KW-1185">Reference proteome</keyword>
<dbReference type="PIRSF" id="PIRSF006305">
    <property type="entry name" value="Maf"/>
    <property type="match status" value="1"/>
</dbReference>
<dbReference type="EC" id="3.6.1.9" evidence="4"/>
<comment type="catalytic activity">
    <reaction evidence="4">
        <text>dTTP + H2O = dTMP + diphosphate + H(+)</text>
        <dbReference type="Rhea" id="RHEA:28534"/>
        <dbReference type="ChEBI" id="CHEBI:15377"/>
        <dbReference type="ChEBI" id="CHEBI:15378"/>
        <dbReference type="ChEBI" id="CHEBI:33019"/>
        <dbReference type="ChEBI" id="CHEBI:37568"/>
        <dbReference type="ChEBI" id="CHEBI:63528"/>
        <dbReference type="EC" id="3.6.1.9"/>
    </reaction>
</comment>
<name>A0ABP9WL98_9GAMM</name>
<comment type="cofactor">
    <cofactor evidence="1 4">
        <name>a divalent metal cation</name>
        <dbReference type="ChEBI" id="CHEBI:60240"/>
    </cofactor>
</comment>
<dbReference type="CDD" id="cd00555">
    <property type="entry name" value="Maf"/>
    <property type="match status" value="1"/>
</dbReference>
<evidence type="ECO:0000256" key="2">
    <source>
        <dbReference type="ARBA" id="ARBA00022801"/>
    </source>
</evidence>
<comment type="catalytic activity">
    <reaction evidence="4">
        <text>UTP + H2O = UMP + diphosphate + H(+)</text>
        <dbReference type="Rhea" id="RHEA:29395"/>
        <dbReference type="ChEBI" id="CHEBI:15377"/>
        <dbReference type="ChEBI" id="CHEBI:15378"/>
        <dbReference type="ChEBI" id="CHEBI:33019"/>
        <dbReference type="ChEBI" id="CHEBI:46398"/>
        <dbReference type="ChEBI" id="CHEBI:57865"/>
        <dbReference type="EC" id="3.6.1.9"/>
    </reaction>
</comment>
<comment type="caution">
    <text evidence="4">Lacks conserved residue(s) required for the propagation of feature annotation.</text>
</comment>
<feature type="active site" description="Proton acceptor" evidence="4">
    <location>
        <position position="81"/>
    </location>
</feature>
<evidence type="ECO:0000313" key="5">
    <source>
        <dbReference type="EMBL" id="GAA5523981.1"/>
    </source>
</evidence>
<comment type="caution">
    <text evidence="5">The sequence shown here is derived from an EMBL/GenBank/DDBJ whole genome shotgun (WGS) entry which is preliminary data.</text>
</comment>
<keyword evidence="3 4" id="KW-0546">Nucleotide metabolism</keyword>
<dbReference type="InterPro" id="IPR029001">
    <property type="entry name" value="ITPase-like_fam"/>
</dbReference>
<dbReference type="NCBIfam" id="TIGR00172">
    <property type="entry name" value="maf"/>
    <property type="match status" value="1"/>
</dbReference>
<dbReference type="InterPro" id="IPR003697">
    <property type="entry name" value="Maf-like"/>
</dbReference>
<protein>
    <recommendedName>
        <fullName evidence="4">dTTP/UTP pyrophosphatase</fullName>
        <shortName evidence="4">dTTPase/UTPase</shortName>
        <ecNumber evidence="4">3.6.1.9</ecNumber>
    </recommendedName>
    <alternativeName>
        <fullName evidence="4">Nucleoside triphosphate pyrophosphatase</fullName>
    </alternativeName>
    <alternativeName>
        <fullName evidence="4">Nucleotide pyrophosphatase</fullName>
        <shortName evidence="4">Nucleotide PPase</shortName>
    </alternativeName>
</protein>
<dbReference type="HAMAP" id="MF_00528">
    <property type="entry name" value="Maf"/>
    <property type="match status" value="1"/>
</dbReference>
<feature type="site" description="Important for substrate specificity" evidence="4">
    <location>
        <position position="82"/>
    </location>
</feature>
<dbReference type="Pfam" id="PF02545">
    <property type="entry name" value="Maf"/>
    <property type="match status" value="1"/>
</dbReference>
<dbReference type="RefSeq" id="WP_345548599.1">
    <property type="nucleotide sequence ID" value="NZ_BAABRT010000003.1"/>
</dbReference>
<comment type="function">
    <text evidence="4">Nucleoside triphosphate pyrophosphatase that hydrolyzes dTTP and UTP. May have a dual role in cell division arrest and in preventing the incorporation of modified nucleotides into cellular nucleic acids.</text>
</comment>
<evidence type="ECO:0000256" key="4">
    <source>
        <dbReference type="HAMAP-Rule" id="MF_00528"/>
    </source>
</evidence>